<dbReference type="EMBL" id="CM055755">
    <property type="protein sequence ID" value="KAJ7990217.1"/>
    <property type="molecule type" value="Genomic_DNA"/>
</dbReference>
<evidence type="ECO:0000313" key="1">
    <source>
        <dbReference type="EMBL" id="KAJ7990217.1"/>
    </source>
</evidence>
<protein>
    <submittedName>
        <fullName evidence="1">Uncharacterized protein</fullName>
    </submittedName>
</protein>
<keyword evidence="2" id="KW-1185">Reference proteome</keyword>
<comment type="caution">
    <text evidence="1">The sequence shown here is derived from an EMBL/GenBank/DDBJ whole genome shotgun (WGS) entry which is preliminary data.</text>
</comment>
<proteinExistence type="predicted"/>
<evidence type="ECO:0000313" key="2">
    <source>
        <dbReference type="Proteomes" id="UP001157502"/>
    </source>
</evidence>
<organism evidence="1 2">
    <name type="scientific">Dallia pectoralis</name>
    <name type="common">Alaska blackfish</name>
    <dbReference type="NCBI Taxonomy" id="75939"/>
    <lineage>
        <taxon>Eukaryota</taxon>
        <taxon>Metazoa</taxon>
        <taxon>Chordata</taxon>
        <taxon>Craniata</taxon>
        <taxon>Vertebrata</taxon>
        <taxon>Euteleostomi</taxon>
        <taxon>Actinopterygii</taxon>
        <taxon>Neopterygii</taxon>
        <taxon>Teleostei</taxon>
        <taxon>Protacanthopterygii</taxon>
        <taxon>Esociformes</taxon>
        <taxon>Umbridae</taxon>
        <taxon>Dallia</taxon>
    </lineage>
</organism>
<accession>A0ACC2FFU4</accession>
<reference evidence="1" key="1">
    <citation type="submission" date="2021-05" db="EMBL/GenBank/DDBJ databases">
        <authorList>
            <person name="Pan Q."/>
            <person name="Jouanno E."/>
            <person name="Zahm M."/>
            <person name="Klopp C."/>
            <person name="Cabau C."/>
            <person name="Louis A."/>
            <person name="Berthelot C."/>
            <person name="Parey E."/>
            <person name="Roest Crollius H."/>
            <person name="Montfort J."/>
            <person name="Robinson-Rechavi M."/>
            <person name="Bouchez O."/>
            <person name="Lampietro C."/>
            <person name="Lopez Roques C."/>
            <person name="Donnadieu C."/>
            <person name="Postlethwait J."/>
            <person name="Bobe J."/>
            <person name="Dillon D."/>
            <person name="Chandos A."/>
            <person name="von Hippel F."/>
            <person name="Guiguen Y."/>
        </authorList>
    </citation>
    <scope>NUCLEOTIDE SEQUENCE</scope>
    <source>
        <strain evidence="1">YG-Jan2019</strain>
    </source>
</reference>
<sequence>QPIIRPQPIIRHQPIIGPQPILRPQPLESDCGAIHGDGTLAQKRPSYTFFETWNFFCGNTIHTRTADLRDN</sequence>
<name>A0ACC2FFU4_DALPE</name>
<dbReference type="Proteomes" id="UP001157502">
    <property type="component" value="Chromosome 28"/>
</dbReference>
<feature type="non-terminal residue" evidence="1">
    <location>
        <position position="1"/>
    </location>
</feature>
<gene>
    <name evidence="1" type="ORF">DPEC_G00298020</name>
</gene>